<dbReference type="EMBL" id="JAUSTU010000007">
    <property type="protein sequence ID" value="MDQ0155473.1"/>
    <property type="molecule type" value="Genomic_DNA"/>
</dbReference>
<keyword evidence="3 5" id="KW-0238">DNA-binding</keyword>
<dbReference type="PRINTS" id="PR00455">
    <property type="entry name" value="HTHTETR"/>
</dbReference>
<evidence type="ECO:0000256" key="1">
    <source>
        <dbReference type="ARBA" id="ARBA00022491"/>
    </source>
</evidence>
<dbReference type="PANTHER" id="PTHR30055">
    <property type="entry name" value="HTH-TYPE TRANSCRIPTIONAL REGULATOR RUTR"/>
    <property type="match status" value="1"/>
</dbReference>
<keyword evidence="8" id="KW-1185">Reference proteome</keyword>
<evidence type="ECO:0000259" key="6">
    <source>
        <dbReference type="PROSITE" id="PS50977"/>
    </source>
</evidence>
<dbReference type="InterPro" id="IPR009057">
    <property type="entry name" value="Homeodomain-like_sf"/>
</dbReference>
<feature type="domain" description="HTH tetR-type" evidence="6">
    <location>
        <begin position="3"/>
        <end position="63"/>
    </location>
</feature>
<dbReference type="InterPro" id="IPR050109">
    <property type="entry name" value="HTH-type_TetR-like_transc_reg"/>
</dbReference>
<proteinExistence type="predicted"/>
<dbReference type="RefSeq" id="WP_307150043.1">
    <property type="nucleotide sequence ID" value="NZ_JAUSTU010000007.1"/>
</dbReference>
<dbReference type="PROSITE" id="PS50977">
    <property type="entry name" value="HTH_TETR_2"/>
    <property type="match status" value="1"/>
</dbReference>
<evidence type="ECO:0000313" key="7">
    <source>
        <dbReference type="EMBL" id="MDQ0155473.1"/>
    </source>
</evidence>
<dbReference type="Pfam" id="PF00440">
    <property type="entry name" value="TetR_N"/>
    <property type="match status" value="1"/>
</dbReference>
<evidence type="ECO:0000313" key="8">
    <source>
        <dbReference type="Proteomes" id="UP001231362"/>
    </source>
</evidence>
<evidence type="ECO:0000256" key="4">
    <source>
        <dbReference type="ARBA" id="ARBA00023163"/>
    </source>
</evidence>
<evidence type="ECO:0000256" key="2">
    <source>
        <dbReference type="ARBA" id="ARBA00023015"/>
    </source>
</evidence>
<dbReference type="Pfam" id="PF13977">
    <property type="entry name" value="TetR_C_6"/>
    <property type="match status" value="1"/>
</dbReference>
<organism evidence="7 8">
    <name type="scientific">Anoxybacillus andreesenii</name>
    <dbReference type="NCBI Taxonomy" id="1325932"/>
    <lineage>
        <taxon>Bacteria</taxon>
        <taxon>Bacillati</taxon>
        <taxon>Bacillota</taxon>
        <taxon>Bacilli</taxon>
        <taxon>Bacillales</taxon>
        <taxon>Anoxybacillaceae</taxon>
        <taxon>Anoxybacillus</taxon>
    </lineage>
</organism>
<evidence type="ECO:0000256" key="3">
    <source>
        <dbReference type="ARBA" id="ARBA00023125"/>
    </source>
</evidence>
<dbReference type="InterPro" id="IPR001647">
    <property type="entry name" value="HTH_TetR"/>
</dbReference>
<keyword evidence="1" id="KW-0678">Repressor</keyword>
<dbReference type="InterPro" id="IPR039538">
    <property type="entry name" value="BetI_C"/>
</dbReference>
<name>A0ABT9V3E7_9BACL</name>
<feature type="DNA-binding region" description="H-T-H motif" evidence="5">
    <location>
        <begin position="26"/>
        <end position="45"/>
    </location>
</feature>
<dbReference type="Proteomes" id="UP001231362">
    <property type="component" value="Unassembled WGS sequence"/>
</dbReference>
<accession>A0ABT9V3E7</accession>
<reference evidence="7 8" key="1">
    <citation type="submission" date="2023-07" db="EMBL/GenBank/DDBJ databases">
        <title>Genomic Encyclopedia of Type Strains, Phase IV (KMG-IV): sequencing the most valuable type-strain genomes for metagenomic binning, comparative biology and taxonomic classification.</title>
        <authorList>
            <person name="Goeker M."/>
        </authorList>
    </citation>
    <scope>NUCLEOTIDE SEQUENCE [LARGE SCALE GENOMIC DNA]</scope>
    <source>
        <strain evidence="7 8">DSM 23948</strain>
    </source>
</reference>
<dbReference type="SUPFAM" id="SSF46689">
    <property type="entry name" value="Homeodomain-like"/>
    <property type="match status" value="1"/>
</dbReference>
<evidence type="ECO:0000256" key="5">
    <source>
        <dbReference type="PROSITE-ProRule" id="PRU00335"/>
    </source>
</evidence>
<dbReference type="SUPFAM" id="SSF48498">
    <property type="entry name" value="Tetracyclin repressor-like, C-terminal domain"/>
    <property type="match status" value="1"/>
</dbReference>
<keyword evidence="2" id="KW-0805">Transcription regulation</keyword>
<sequence>MKSDGKMKILEAARAIIIEHGIQGATIRGIAQQAGVSTGAIYHYYDSKEAILYDVMDEGLSEIKRIATISLEDKKRFQEIIQEIFDGMQERFKKDAENRLQFYLAHEAMLGNEELKHKFKEKYQDWINRLEAIFVQAYDAKSGPLTRAVATWTMAAIDGMVLQILLHTDTVELKHINQVLEFLLSEGFSHFFKVIHEVPDK</sequence>
<dbReference type="Gene3D" id="1.10.357.10">
    <property type="entry name" value="Tetracycline Repressor, domain 2"/>
    <property type="match status" value="1"/>
</dbReference>
<comment type="caution">
    <text evidence="7">The sequence shown here is derived from an EMBL/GenBank/DDBJ whole genome shotgun (WGS) entry which is preliminary data.</text>
</comment>
<gene>
    <name evidence="7" type="ORF">J2S07_001778</name>
</gene>
<protein>
    <submittedName>
        <fullName evidence="7">AcrR family transcriptional regulator</fullName>
    </submittedName>
</protein>
<dbReference type="PANTHER" id="PTHR30055:SF234">
    <property type="entry name" value="HTH-TYPE TRANSCRIPTIONAL REGULATOR BETI"/>
    <property type="match status" value="1"/>
</dbReference>
<keyword evidence="4" id="KW-0804">Transcription</keyword>
<dbReference type="InterPro" id="IPR036271">
    <property type="entry name" value="Tet_transcr_reg_TetR-rel_C_sf"/>
</dbReference>